<evidence type="ECO:0000256" key="2">
    <source>
        <dbReference type="ARBA" id="ARBA00022729"/>
    </source>
</evidence>
<dbReference type="PANTHER" id="PTHR22835">
    <property type="entry name" value="ZINC FINGER FYVE DOMAIN CONTAINING PROTEIN"/>
    <property type="match status" value="1"/>
</dbReference>
<evidence type="ECO:0000256" key="3">
    <source>
        <dbReference type="ARBA" id="ARBA00022801"/>
    </source>
</evidence>
<keyword evidence="2" id="KW-0732">Signal</keyword>
<evidence type="ECO:0000256" key="1">
    <source>
        <dbReference type="ARBA" id="ARBA00008668"/>
    </source>
</evidence>
<dbReference type="Proteomes" id="UP000291084">
    <property type="component" value="Chromosome 9"/>
</dbReference>
<keyword evidence="6" id="KW-1185">Reference proteome</keyword>
<keyword evidence="3" id="KW-0378">Hydrolase</keyword>
<gene>
    <name evidence="5" type="primary">Vigan.09G164600</name>
    <name evidence="5" type="ORF">VIGAN_09164600</name>
</gene>
<dbReference type="AlphaFoldDB" id="A0A0S3SYM3"/>
<dbReference type="InterPro" id="IPR001087">
    <property type="entry name" value="GDSL"/>
</dbReference>
<dbReference type="InterPro" id="IPR036514">
    <property type="entry name" value="SGNH_hydro_sf"/>
</dbReference>
<dbReference type="SUPFAM" id="SSF52266">
    <property type="entry name" value="SGNH hydrolase"/>
    <property type="match status" value="1"/>
</dbReference>
<dbReference type="Gene3D" id="3.40.50.1110">
    <property type="entry name" value="SGNH hydrolase"/>
    <property type="match status" value="1"/>
</dbReference>
<dbReference type="OrthoDB" id="1600564at2759"/>
<dbReference type="InterPro" id="IPR035669">
    <property type="entry name" value="SGNH_plant_lipase-like"/>
</dbReference>
<evidence type="ECO:0008006" key="7">
    <source>
        <dbReference type="Google" id="ProtNLM"/>
    </source>
</evidence>
<accession>A0A0S3SYM3</accession>
<dbReference type="PANTHER" id="PTHR22835:SF509">
    <property type="entry name" value="GDSL-LIKE LIPASE_ACYLHYDROLASE"/>
    <property type="match status" value="1"/>
</dbReference>
<organism evidence="5 6">
    <name type="scientific">Vigna angularis var. angularis</name>
    <dbReference type="NCBI Taxonomy" id="157739"/>
    <lineage>
        <taxon>Eukaryota</taxon>
        <taxon>Viridiplantae</taxon>
        <taxon>Streptophyta</taxon>
        <taxon>Embryophyta</taxon>
        <taxon>Tracheophyta</taxon>
        <taxon>Spermatophyta</taxon>
        <taxon>Magnoliopsida</taxon>
        <taxon>eudicotyledons</taxon>
        <taxon>Gunneridae</taxon>
        <taxon>Pentapetalae</taxon>
        <taxon>rosids</taxon>
        <taxon>fabids</taxon>
        <taxon>Fabales</taxon>
        <taxon>Fabaceae</taxon>
        <taxon>Papilionoideae</taxon>
        <taxon>50 kb inversion clade</taxon>
        <taxon>NPAAA clade</taxon>
        <taxon>indigoferoid/millettioid clade</taxon>
        <taxon>Phaseoleae</taxon>
        <taxon>Vigna</taxon>
    </lineage>
</organism>
<dbReference type="Pfam" id="PF00657">
    <property type="entry name" value="Lipase_GDSL"/>
    <property type="match status" value="1"/>
</dbReference>
<evidence type="ECO:0000256" key="4">
    <source>
        <dbReference type="ARBA" id="ARBA00023180"/>
    </source>
</evidence>
<dbReference type="CDD" id="cd01837">
    <property type="entry name" value="SGNH_plant_lipase_like"/>
    <property type="match status" value="1"/>
</dbReference>
<sequence length="408" mass="44410">MGLRLLPLSRLASGRAFIKGKKISKMGTLKVSNSSCTFSKFLVVCMVAFSLVDSSYGDCDFKAIFNFGDSNSDTGGFHAAFPAQPDPYGMTFFKKPVGRASDGRLVLDFLAQGLGLPFLSPYLESIGSDYSHGANFASSASTVIPPITSFFHSGLSPFSLSIQLSQMRQFKARVDEFHQTGTIPSSGIPSPDIFKKAIYMLYIGQNDLTSKIAATGSINGLMETFPQIVSQINDAVKELYAQGARTIMVFNLGPVGCYPGYLVQLPHATSDFDEFGCIASYQNVVNYYNKLLKDTVSQTRQSLPDVSLIHVDTYSALSELFHHPTLYGFKYGSKTCCGYGGGDHNFNPKILCGNMLASACAEPREYVSWDGIHFTEAANKIVANAILNGSLFDPPFPLHEHCDIQPIV</sequence>
<dbReference type="EMBL" id="AP015042">
    <property type="protein sequence ID" value="BAT98040.1"/>
    <property type="molecule type" value="Genomic_DNA"/>
</dbReference>
<reference evidence="5 6" key="1">
    <citation type="journal article" date="2015" name="Sci. Rep.">
        <title>The power of single molecule real-time sequencing technology in the de novo assembly of a eukaryotic genome.</title>
        <authorList>
            <person name="Sakai H."/>
            <person name="Naito K."/>
            <person name="Ogiso-Tanaka E."/>
            <person name="Takahashi Y."/>
            <person name="Iseki K."/>
            <person name="Muto C."/>
            <person name="Satou K."/>
            <person name="Teruya K."/>
            <person name="Shiroma A."/>
            <person name="Shimoji M."/>
            <person name="Hirano T."/>
            <person name="Itoh T."/>
            <person name="Kaga A."/>
            <person name="Tomooka N."/>
        </authorList>
    </citation>
    <scope>NUCLEOTIDE SEQUENCE [LARGE SCALE GENOMIC DNA]</scope>
    <source>
        <strain evidence="6">cv. Shumari</strain>
    </source>
</reference>
<comment type="similarity">
    <text evidence="1">Belongs to the 'GDSL' lipolytic enzyme family.</text>
</comment>
<protein>
    <recommendedName>
        <fullName evidence="7">GDSL esterase/lipase</fullName>
    </recommendedName>
</protein>
<keyword evidence="4" id="KW-0325">Glycoprotein</keyword>
<proteinExistence type="inferred from homology"/>
<evidence type="ECO:0000313" key="5">
    <source>
        <dbReference type="EMBL" id="BAT98040.1"/>
    </source>
</evidence>
<name>A0A0S3SYM3_PHAAN</name>
<dbReference type="GO" id="GO:0016788">
    <property type="term" value="F:hydrolase activity, acting on ester bonds"/>
    <property type="evidence" value="ECO:0007669"/>
    <property type="project" value="InterPro"/>
</dbReference>
<evidence type="ECO:0000313" key="6">
    <source>
        <dbReference type="Proteomes" id="UP000291084"/>
    </source>
</evidence>